<sequence>MASERSYDFVKKFDELRNVLVALVLITAVIGVFGLVMMSCYGYKDQLMFIANILSVLVAILMIGVVGYQAKISEHQAEILWKQTKILELDKLPMLVIRKIKPKELAFEIINASKYPIKVEYGDFKPYESYDRETIEEQIRNFRHIFRLGRGILITPGSSLRISGQFEKPIVVPGVLRIKASNVYFPDLVIEYEYVISSGEINKVEGLP</sequence>
<evidence type="ECO:0000313" key="3">
    <source>
        <dbReference type="Proteomes" id="UP000008136"/>
    </source>
</evidence>
<evidence type="ECO:0000313" key="2">
    <source>
        <dbReference type="EMBL" id="AEA47099.1"/>
    </source>
</evidence>
<dbReference type="GeneID" id="10394203"/>
<dbReference type="RefSeq" id="WP_013683763.1">
    <property type="nucleotide sequence ID" value="NC_015320.1"/>
</dbReference>
<feature type="transmembrane region" description="Helical" evidence="1">
    <location>
        <begin position="20"/>
        <end position="40"/>
    </location>
</feature>
<accession>F2KT69</accession>
<dbReference type="KEGG" id="ave:Arcve_1089"/>
<keyword evidence="1" id="KW-0472">Membrane</keyword>
<evidence type="ECO:0000256" key="1">
    <source>
        <dbReference type="SAM" id="Phobius"/>
    </source>
</evidence>
<dbReference type="eggNOG" id="ENOG502N586">
    <property type="taxonomic scope" value="Archaea"/>
</dbReference>
<keyword evidence="3" id="KW-1185">Reference proteome</keyword>
<reference evidence="2 3" key="1">
    <citation type="submission" date="2011-03" db="EMBL/GenBank/DDBJ databases">
        <title>The complete genome of Archaeoglobus veneficus SNP6.</title>
        <authorList>
            <consortium name="US DOE Joint Genome Institute (JGI-PGF)"/>
            <person name="Lucas S."/>
            <person name="Copeland A."/>
            <person name="Lapidus A."/>
            <person name="Bruce D."/>
            <person name="Goodwin L."/>
            <person name="Pitluck S."/>
            <person name="Kyrpides N."/>
            <person name="Mavromatis K."/>
            <person name="Pagani I."/>
            <person name="Ivanova N."/>
            <person name="Mikhailova N."/>
            <person name="Lu M."/>
            <person name="Detter J.C."/>
            <person name="Tapia R."/>
            <person name="Han C."/>
            <person name="Land M."/>
            <person name="Hauser L."/>
            <person name="Markowitz V."/>
            <person name="Cheng J.-F."/>
            <person name="Hugenholtz P."/>
            <person name="Woyke T."/>
            <person name="Wu D."/>
            <person name="Spring S."/>
            <person name="Brambilla E."/>
            <person name="Klenk H.-P."/>
            <person name="Eisen J.A."/>
        </authorList>
    </citation>
    <scope>NUCLEOTIDE SEQUENCE [LARGE SCALE GENOMIC DNA]</scope>
    <source>
        <strain>SNP6</strain>
    </source>
</reference>
<gene>
    <name evidence="2" type="ordered locus">Arcve_1089</name>
</gene>
<dbReference type="EMBL" id="CP002588">
    <property type="protein sequence ID" value="AEA47099.1"/>
    <property type="molecule type" value="Genomic_DNA"/>
</dbReference>
<name>F2KT69_ARCVS</name>
<keyword evidence="1" id="KW-0812">Transmembrane</keyword>
<feature type="transmembrane region" description="Helical" evidence="1">
    <location>
        <begin position="47"/>
        <end position="68"/>
    </location>
</feature>
<dbReference type="AlphaFoldDB" id="F2KT69"/>
<dbReference type="HOGENOM" id="CLU_1318474_0_0_2"/>
<protein>
    <submittedName>
        <fullName evidence="2">Uncharacterized protein</fullName>
    </submittedName>
</protein>
<proteinExistence type="predicted"/>
<dbReference type="Proteomes" id="UP000008136">
    <property type="component" value="Chromosome"/>
</dbReference>
<keyword evidence="1" id="KW-1133">Transmembrane helix</keyword>
<organism evidence="2 3">
    <name type="scientific">Archaeoglobus veneficus (strain DSM 11195 / SNP6)</name>
    <dbReference type="NCBI Taxonomy" id="693661"/>
    <lineage>
        <taxon>Archaea</taxon>
        <taxon>Methanobacteriati</taxon>
        <taxon>Methanobacteriota</taxon>
        <taxon>Archaeoglobi</taxon>
        <taxon>Archaeoglobales</taxon>
        <taxon>Archaeoglobaceae</taxon>
        <taxon>Archaeoglobus</taxon>
    </lineage>
</organism>